<dbReference type="Proteomes" id="UP000462435">
    <property type="component" value="Unassembled WGS sequence"/>
</dbReference>
<reference evidence="3" key="1">
    <citation type="journal article" date="2020" name="MBio">
        <title>Horizontal gene transfer to a defensive symbiont with a reduced genome amongst a multipartite beetle microbiome.</title>
        <authorList>
            <person name="Waterworth S.C."/>
            <person name="Florez L.V."/>
            <person name="Rees E.R."/>
            <person name="Hertweck C."/>
            <person name="Kaltenpoth M."/>
            <person name="Kwan J.C."/>
        </authorList>
    </citation>
    <scope>NUCLEOTIDE SEQUENCE [LARGE SCALE GENOMIC DNA]</scope>
</reference>
<name>A0A7V8JV99_9BURK</name>
<organism evidence="2 3">
    <name type="scientific">Herbaspirillum frisingense</name>
    <dbReference type="NCBI Taxonomy" id="92645"/>
    <lineage>
        <taxon>Bacteria</taxon>
        <taxon>Pseudomonadati</taxon>
        <taxon>Pseudomonadota</taxon>
        <taxon>Betaproteobacteria</taxon>
        <taxon>Burkholderiales</taxon>
        <taxon>Oxalobacteraceae</taxon>
        <taxon>Herbaspirillum</taxon>
    </lineage>
</organism>
<accession>A0A7V8JV99</accession>
<gene>
    <name evidence="2" type="ORF">GAK35_01075</name>
</gene>
<evidence type="ECO:0008006" key="4">
    <source>
        <dbReference type="Google" id="ProtNLM"/>
    </source>
</evidence>
<sequence length="162" mass="17123">MNQDDNSIPLLTEVIPLAPPQVLPAHAVPMPPAHLGQPGAGSEGAPDYGVAASPGAFHTQPSAASYQAPAAGPAQFAPAPVTPAAEQYRQWEQEISENVLQSLLEQADTVLQQHLQDQMAVALDNISDILVQRIKDSLQKALADTVTRAVAEEMARFASSKN</sequence>
<protein>
    <recommendedName>
        <fullName evidence="4">DUF2486 family protein</fullName>
    </recommendedName>
</protein>
<evidence type="ECO:0000313" key="3">
    <source>
        <dbReference type="Proteomes" id="UP000462435"/>
    </source>
</evidence>
<dbReference type="EMBL" id="WNDX01000022">
    <property type="protein sequence ID" value="KAF1046236.1"/>
    <property type="molecule type" value="Genomic_DNA"/>
</dbReference>
<evidence type="ECO:0000256" key="1">
    <source>
        <dbReference type="SAM" id="MobiDB-lite"/>
    </source>
</evidence>
<feature type="region of interest" description="Disordered" evidence="1">
    <location>
        <begin position="52"/>
        <end position="78"/>
    </location>
</feature>
<comment type="caution">
    <text evidence="2">The sequence shown here is derived from an EMBL/GenBank/DDBJ whole genome shotgun (WGS) entry which is preliminary data.</text>
</comment>
<feature type="compositionally biased region" description="Low complexity" evidence="1">
    <location>
        <begin position="60"/>
        <end position="78"/>
    </location>
</feature>
<proteinExistence type="predicted"/>
<dbReference type="AlphaFoldDB" id="A0A7V8JV99"/>
<evidence type="ECO:0000313" key="2">
    <source>
        <dbReference type="EMBL" id="KAF1046236.1"/>
    </source>
</evidence>